<dbReference type="AlphaFoldDB" id="A0A803VED4"/>
<feature type="domain" description="THD" evidence="2">
    <location>
        <begin position="39"/>
        <end position="160"/>
    </location>
</feature>
<dbReference type="Ensembl" id="ENSFALT00000028746.1">
    <property type="protein sequence ID" value="ENSFALP00000021090.1"/>
    <property type="gene ID" value="ENSFALG00000027355.1"/>
</dbReference>
<evidence type="ECO:0000313" key="3">
    <source>
        <dbReference type="Ensembl" id="ENSFALP00000021090.1"/>
    </source>
</evidence>
<reference evidence="3" key="2">
    <citation type="submission" date="2025-08" db="UniProtKB">
        <authorList>
            <consortium name="Ensembl"/>
        </authorList>
    </citation>
    <scope>IDENTIFICATION</scope>
</reference>
<evidence type="ECO:0000256" key="1">
    <source>
        <dbReference type="ARBA" id="ARBA00008670"/>
    </source>
</evidence>
<dbReference type="GeneTree" id="ENSGT00950000185631"/>
<evidence type="ECO:0000259" key="2">
    <source>
        <dbReference type="PROSITE" id="PS50049"/>
    </source>
</evidence>
<dbReference type="SUPFAM" id="SSF49842">
    <property type="entry name" value="TNF-like"/>
    <property type="match status" value="1"/>
</dbReference>
<dbReference type="PROSITE" id="PS50049">
    <property type="entry name" value="THD_2"/>
    <property type="match status" value="1"/>
</dbReference>
<dbReference type="Gene3D" id="2.60.120.40">
    <property type="match status" value="1"/>
</dbReference>
<reference evidence="3 4" key="1">
    <citation type="journal article" date="2012" name="Nature">
        <title>The genomic landscape of species divergence in Ficedula flycatchers.</title>
        <authorList>
            <person name="Ellegren H."/>
            <person name="Smeds L."/>
            <person name="Burri R."/>
            <person name="Olason P.I."/>
            <person name="Backstrom N."/>
            <person name="Kawakami T."/>
            <person name="Kunstner A."/>
            <person name="Makinen H."/>
            <person name="Nadachowska-Brzyska K."/>
            <person name="Qvarnstrom A."/>
            <person name="Uebbing S."/>
            <person name="Wolf J.B."/>
        </authorList>
    </citation>
    <scope>NUCLEOTIDE SEQUENCE [LARGE SCALE GENOMIC DNA]</scope>
</reference>
<organism evidence="3 4">
    <name type="scientific">Ficedula albicollis</name>
    <name type="common">Collared flycatcher</name>
    <name type="synonym">Muscicapa albicollis</name>
    <dbReference type="NCBI Taxonomy" id="59894"/>
    <lineage>
        <taxon>Eukaryota</taxon>
        <taxon>Metazoa</taxon>
        <taxon>Chordata</taxon>
        <taxon>Craniata</taxon>
        <taxon>Vertebrata</taxon>
        <taxon>Euteleostomi</taxon>
        <taxon>Archelosauria</taxon>
        <taxon>Archosauria</taxon>
        <taxon>Dinosauria</taxon>
        <taxon>Saurischia</taxon>
        <taxon>Theropoda</taxon>
        <taxon>Coelurosauria</taxon>
        <taxon>Aves</taxon>
        <taxon>Neognathae</taxon>
        <taxon>Neoaves</taxon>
        <taxon>Telluraves</taxon>
        <taxon>Australaves</taxon>
        <taxon>Passeriformes</taxon>
        <taxon>Muscicapidae</taxon>
        <taxon>Ficedula</taxon>
    </lineage>
</organism>
<proteinExistence type="inferred from homology"/>
<evidence type="ECO:0000313" key="4">
    <source>
        <dbReference type="Proteomes" id="UP000016665"/>
    </source>
</evidence>
<sequence>MPLCPHNDNAPVLSSLIHGKFQEKTLTKPCFFPQARDTCWAHGSLNDSPTETGDMNWDWEVKNCKGVVQGQGQYLIIQQSGTYFIYAQLFRKKRIQEPFTLMFYKYPNTTLNNIMGHENGTINFARSFPLQKGDKLFCRKNHNRDDVVLKNQTYWGLFKI</sequence>
<protein>
    <recommendedName>
        <fullName evidence="2">THD domain-containing protein</fullName>
    </recommendedName>
</protein>
<dbReference type="InterPro" id="IPR006052">
    <property type="entry name" value="TNF_dom"/>
</dbReference>
<accession>A0A803VED4</accession>
<keyword evidence="4" id="KW-1185">Reference proteome</keyword>
<dbReference type="GO" id="GO:0016020">
    <property type="term" value="C:membrane"/>
    <property type="evidence" value="ECO:0007669"/>
    <property type="project" value="InterPro"/>
</dbReference>
<comment type="similarity">
    <text evidence="1">Belongs to the tumor necrosis factor family.</text>
</comment>
<dbReference type="InterPro" id="IPR008983">
    <property type="entry name" value="Tumour_necrosis_fac-like_dom"/>
</dbReference>
<name>A0A803VED4_FICAL</name>
<dbReference type="Proteomes" id="UP000016665">
    <property type="component" value="Chromosome 8"/>
</dbReference>
<dbReference type="Pfam" id="PF00229">
    <property type="entry name" value="TNF"/>
    <property type="match status" value="1"/>
</dbReference>
<dbReference type="GO" id="GO:0005164">
    <property type="term" value="F:tumor necrosis factor receptor binding"/>
    <property type="evidence" value="ECO:0007669"/>
    <property type="project" value="InterPro"/>
</dbReference>
<reference evidence="3" key="3">
    <citation type="submission" date="2025-09" db="UniProtKB">
        <authorList>
            <consortium name="Ensembl"/>
        </authorList>
    </citation>
    <scope>IDENTIFICATION</scope>
</reference>
<dbReference type="GO" id="GO:0006955">
    <property type="term" value="P:immune response"/>
    <property type="evidence" value="ECO:0007669"/>
    <property type="project" value="InterPro"/>
</dbReference>